<evidence type="ECO:0000256" key="1">
    <source>
        <dbReference type="ARBA" id="ARBA00022603"/>
    </source>
</evidence>
<dbReference type="EC" id="2.1.1.-" evidence="3"/>
<dbReference type="InterPro" id="IPR002941">
    <property type="entry name" value="DNA_methylase_N4/N6"/>
</dbReference>
<keyword evidence="1" id="KW-0489">Methyltransferase</keyword>
<gene>
    <name evidence="5" type="ORF">SCARUB_04947</name>
</gene>
<dbReference type="SUPFAM" id="SSF53335">
    <property type="entry name" value="S-adenosyl-L-methionine-dependent methyltransferases"/>
    <property type="match status" value="1"/>
</dbReference>
<evidence type="ECO:0000256" key="2">
    <source>
        <dbReference type="ARBA" id="ARBA00022679"/>
    </source>
</evidence>
<sequence>MNNENKLLKTFKQEITSCWSFPERGNWATHNPKYRGNYAPQIARNVILQYSQENDTILDPMVGSGTTLIECKLLHRNGIGIDINPNAIEITKGALKFDLETNSIQKAEVGDIRNLSHIKDKTIDLVCTHPPYLNLVTYSNGKIKGDYSNIKSPKKFCDELEIGIKEMYRVLKPDHYCAVLIGDTRKGQHYVPLSHMVLHKFLQNGFALKEEIIKSQHNCTYSKRWESKAKKMGFYLIMHEHL</sequence>
<dbReference type="GO" id="GO:0008170">
    <property type="term" value="F:N-methyltransferase activity"/>
    <property type="evidence" value="ECO:0007669"/>
    <property type="project" value="InterPro"/>
</dbReference>
<dbReference type="PANTHER" id="PTHR14911:SF13">
    <property type="entry name" value="TRNA (GUANINE(6)-N2)-METHYLTRANSFERASE THUMP3"/>
    <property type="match status" value="1"/>
</dbReference>
<dbReference type="GO" id="GO:0030488">
    <property type="term" value="P:tRNA methylation"/>
    <property type="evidence" value="ECO:0007669"/>
    <property type="project" value="TreeGrafter"/>
</dbReference>
<dbReference type="PANTHER" id="PTHR14911">
    <property type="entry name" value="THUMP DOMAIN-CONTAINING"/>
    <property type="match status" value="1"/>
</dbReference>
<evidence type="ECO:0000313" key="6">
    <source>
        <dbReference type="Proteomes" id="UP000094056"/>
    </source>
</evidence>
<evidence type="ECO:0000259" key="4">
    <source>
        <dbReference type="Pfam" id="PF01555"/>
    </source>
</evidence>
<dbReference type="Gene3D" id="3.40.50.150">
    <property type="entry name" value="Vaccinia Virus protein VP39"/>
    <property type="match status" value="2"/>
</dbReference>
<dbReference type="EMBL" id="MAYW01000321">
    <property type="protein sequence ID" value="ODS29952.1"/>
    <property type="molecule type" value="Genomic_DNA"/>
</dbReference>
<comment type="similarity">
    <text evidence="3">Belongs to the N(4)/N(6)-methyltransferase family.</text>
</comment>
<evidence type="ECO:0000313" key="5">
    <source>
        <dbReference type="EMBL" id="ODS29952.1"/>
    </source>
</evidence>
<dbReference type="InterPro" id="IPR001091">
    <property type="entry name" value="RM_Methyltransferase"/>
</dbReference>
<dbReference type="InterPro" id="IPR029063">
    <property type="entry name" value="SAM-dependent_MTases_sf"/>
</dbReference>
<evidence type="ECO:0000256" key="3">
    <source>
        <dbReference type="RuleBase" id="RU362026"/>
    </source>
</evidence>
<feature type="non-terminal residue" evidence="5">
    <location>
        <position position="242"/>
    </location>
</feature>
<proteinExistence type="inferred from homology"/>
<accession>A0A1E3X317</accession>
<keyword evidence="2" id="KW-0808">Transferase</keyword>
<dbReference type="Pfam" id="PF01555">
    <property type="entry name" value="N6_N4_Mtase"/>
    <property type="match status" value="2"/>
</dbReference>
<organism evidence="5 6">
    <name type="scientific">Candidatus Scalindua rubra</name>
    <dbReference type="NCBI Taxonomy" id="1872076"/>
    <lineage>
        <taxon>Bacteria</taxon>
        <taxon>Pseudomonadati</taxon>
        <taxon>Planctomycetota</taxon>
        <taxon>Candidatus Brocadiia</taxon>
        <taxon>Candidatus Brocadiales</taxon>
        <taxon>Candidatus Scalinduaceae</taxon>
        <taxon>Candidatus Scalindua</taxon>
    </lineage>
</organism>
<feature type="domain" description="DNA methylase N-4/N-6" evidence="4">
    <location>
        <begin position="9"/>
        <end position="92"/>
    </location>
</feature>
<comment type="caution">
    <text evidence="5">The sequence shown here is derived from an EMBL/GenBank/DDBJ whole genome shotgun (WGS) entry which is preliminary data.</text>
</comment>
<protein>
    <recommendedName>
        <fullName evidence="3">Methyltransferase</fullName>
        <ecNumber evidence="3">2.1.1.-</ecNumber>
    </recommendedName>
</protein>
<dbReference type="Proteomes" id="UP000094056">
    <property type="component" value="Unassembled WGS sequence"/>
</dbReference>
<name>A0A1E3X317_9BACT</name>
<feature type="domain" description="DNA methylase N-4/N-6" evidence="4">
    <location>
        <begin position="123"/>
        <end position="224"/>
    </location>
</feature>
<reference evidence="5 6" key="1">
    <citation type="submission" date="2016-07" db="EMBL/GenBank/DDBJ databases">
        <title>Draft genome of Scalindua rubra, obtained from a brine-seawater interface in the Red Sea, sheds light on salt adaptation in anammox bacteria.</title>
        <authorList>
            <person name="Speth D.R."/>
            <person name="Lagkouvardos I."/>
            <person name="Wang Y."/>
            <person name="Qian P.-Y."/>
            <person name="Dutilh B.E."/>
            <person name="Jetten M.S."/>
        </authorList>
    </citation>
    <scope>NUCLEOTIDE SEQUENCE [LARGE SCALE GENOMIC DNA]</scope>
    <source>
        <strain evidence="5">BSI-1</strain>
    </source>
</reference>
<dbReference type="CDD" id="cd02440">
    <property type="entry name" value="AdoMet_MTases"/>
    <property type="match status" value="1"/>
</dbReference>
<dbReference type="GO" id="GO:0003677">
    <property type="term" value="F:DNA binding"/>
    <property type="evidence" value="ECO:0007669"/>
    <property type="project" value="InterPro"/>
</dbReference>
<dbReference type="GO" id="GO:0016423">
    <property type="term" value="F:tRNA (guanine) methyltransferase activity"/>
    <property type="evidence" value="ECO:0007669"/>
    <property type="project" value="TreeGrafter"/>
</dbReference>
<dbReference type="PRINTS" id="PR00508">
    <property type="entry name" value="S21N4MTFRASE"/>
</dbReference>
<dbReference type="AlphaFoldDB" id="A0A1E3X317"/>